<reference evidence="2" key="2">
    <citation type="submission" date="2021-09" db="EMBL/GenBank/DDBJ databases">
        <authorList>
            <person name="Jia N."/>
            <person name="Wang J."/>
            <person name="Shi W."/>
            <person name="Du L."/>
            <person name="Sun Y."/>
            <person name="Zhan W."/>
            <person name="Jiang J."/>
            <person name="Wang Q."/>
            <person name="Zhang B."/>
            <person name="Ji P."/>
            <person name="Sakyi L.B."/>
            <person name="Cui X."/>
            <person name="Yuan T."/>
            <person name="Jiang B."/>
            <person name="Yang W."/>
            <person name="Lam T.T.-Y."/>
            <person name="Chang Q."/>
            <person name="Ding S."/>
            <person name="Wang X."/>
            <person name="Zhu J."/>
            <person name="Ruan X."/>
            <person name="Zhao L."/>
            <person name="Wei J."/>
            <person name="Que T."/>
            <person name="Du C."/>
            <person name="Cheng J."/>
            <person name="Dai P."/>
            <person name="Han X."/>
            <person name="Huang E."/>
            <person name="Gao Y."/>
            <person name="Liu J."/>
            <person name="Shao H."/>
            <person name="Ye R."/>
            <person name="Li L."/>
            <person name="Wei W."/>
            <person name="Wang X."/>
            <person name="Wang C."/>
            <person name="Huo Q."/>
            <person name="Li W."/>
            <person name="Guo W."/>
            <person name="Chen H."/>
            <person name="Chen S."/>
            <person name="Zhou L."/>
            <person name="Zhou L."/>
            <person name="Ni X."/>
            <person name="Tian J."/>
            <person name="Zhou Y."/>
            <person name="Sheng Y."/>
            <person name="Liu T."/>
            <person name="Pan Y."/>
            <person name="Xia L."/>
            <person name="Li J."/>
            <person name="Zhao F."/>
            <person name="Cao W."/>
        </authorList>
    </citation>
    <scope>NUCLEOTIDE SEQUENCE</scope>
    <source>
        <strain evidence="2">Rsan-2018</strain>
        <tissue evidence="2">Larvae</tissue>
    </source>
</reference>
<evidence type="ECO:0000256" key="1">
    <source>
        <dbReference type="ARBA" id="ARBA00022737"/>
    </source>
</evidence>
<dbReference type="Proteomes" id="UP000821837">
    <property type="component" value="Chromosome 5"/>
</dbReference>
<keyword evidence="3" id="KW-1185">Reference proteome</keyword>
<name>A0A9D4PQX0_RHISA</name>
<dbReference type="AlphaFoldDB" id="A0A9D4PQX0"/>
<dbReference type="PANTHER" id="PTHR24111:SF0">
    <property type="entry name" value="LEUCINE-RICH REPEAT-CONTAINING PROTEIN"/>
    <property type="match status" value="1"/>
</dbReference>
<dbReference type="Gene3D" id="3.80.10.10">
    <property type="entry name" value="Ribonuclease Inhibitor"/>
    <property type="match status" value="1"/>
</dbReference>
<accession>A0A9D4PQX0</accession>
<dbReference type="PANTHER" id="PTHR24111">
    <property type="entry name" value="LEUCINE-RICH REPEAT-CONTAINING PROTEIN 34"/>
    <property type="match status" value="1"/>
</dbReference>
<dbReference type="InterPro" id="IPR032675">
    <property type="entry name" value="LRR_dom_sf"/>
</dbReference>
<gene>
    <name evidence="2" type="ORF">HPB52_003064</name>
</gene>
<evidence type="ECO:0008006" key="4">
    <source>
        <dbReference type="Google" id="ProtNLM"/>
    </source>
</evidence>
<comment type="caution">
    <text evidence="2">The sequence shown here is derived from an EMBL/GenBank/DDBJ whole genome shotgun (WGS) entry which is preliminary data.</text>
</comment>
<protein>
    <recommendedName>
        <fullName evidence="4">Ran gtpase-activating protein</fullName>
    </recommendedName>
</protein>
<proteinExistence type="predicted"/>
<sequence length="715" mass="79537">MFRSSQDANTRFQQVNAILANKGADFMAPCGKQNFQDCDLLKHMGAWNDVLAAIQVRIEVVQTREIAVCFPVKMSDQRETRARVERAVVLLHKIFVKHTCVTTIALDDLGLFCNPEWFTLLCHGISKCRRLKTLRVNADMDEASYYRQLLTGCMSLEHIEELCFEKFRDSENAGNMVILAAVIEGNTKLVQFKVDGFTAVTRNTSTLLRALQQCQRLSHLSLNVTCFGENEATLFLNMLKGKNALKSLRLEGTEWHDYITVSGIASALSNSTTLVNLELLGFRLHSVDVRALAMNLVHVQTMQTLIVDQCMPSFSLTDGHMHAGAHDTRAHVSSRIAPYIYIIKQFTGLRCFAFDLLRFSSGDQRAFLEVLATTDSPTRVFVPVRTRGYPSELSRIAMETGTASRIHLSRVCMDEIDLTNLPTGSRVGDVVLEVQHGTWDNEIPNVNACLAGMRTFDHVENFTLEMRGSIMALSTAKPLASYLEDTKCLKGVTLNFSASEGSSMLLLRALSRNSSITSLGVERWCSRRRSAKVLADVVSSSKMIHTLTYNEGSMAPAKTFFSRLSESIAGNFTIVSVNTFERRENAKNWALIQNVATRNATLLERAARFVARLSLQKSDAEAFEAVASSPLLPLRVQTLAAVDEREAVKMVRRAVWSLRDLDVFMTIIGVVNESVVCEKSSDGRARLDTLPADCWLAIRRYLSVVDVVSAGPNGC</sequence>
<evidence type="ECO:0000313" key="2">
    <source>
        <dbReference type="EMBL" id="KAH7950881.1"/>
    </source>
</evidence>
<dbReference type="SUPFAM" id="SSF52047">
    <property type="entry name" value="RNI-like"/>
    <property type="match status" value="1"/>
</dbReference>
<dbReference type="InterPro" id="IPR052201">
    <property type="entry name" value="LRR-containing_regulator"/>
</dbReference>
<dbReference type="VEuPathDB" id="VectorBase:RSAN_028049"/>
<evidence type="ECO:0000313" key="3">
    <source>
        <dbReference type="Proteomes" id="UP000821837"/>
    </source>
</evidence>
<keyword evidence="1" id="KW-0677">Repeat</keyword>
<organism evidence="2 3">
    <name type="scientific">Rhipicephalus sanguineus</name>
    <name type="common">Brown dog tick</name>
    <name type="synonym">Ixodes sanguineus</name>
    <dbReference type="NCBI Taxonomy" id="34632"/>
    <lineage>
        <taxon>Eukaryota</taxon>
        <taxon>Metazoa</taxon>
        <taxon>Ecdysozoa</taxon>
        <taxon>Arthropoda</taxon>
        <taxon>Chelicerata</taxon>
        <taxon>Arachnida</taxon>
        <taxon>Acari</taxon>
        <taxon>Parasitiformes</taxon>
        <taxon>Ixodida</taxon>
        <taxon>Ixodoidea</taxon>
        <taxon>Ixodidae</taxon>
        <taxon>Rhipicephalinae</taxon>
        <taxon>Rhipicephalus</taxon>
        <taxon>Rhipicephalus</taxon>
    </lineage>
</organism>
<reference evidence="2" key="1">
    <citation type="journal article" date="2020" name="Cell">
        <title>Large-Scale Comparative Analyses of Tick Genomes Elucidate Their Genetic Diversity and Vector Capacities.</title>
        <authorList>
            <consortium name="Tick Genome and Microbiome Consortium (TIGMIC)"/>
            <person name="Jia N."/>
            <person name="Wang J."/>
            <person name="Shi W."/>
            <person name="Du L."/>
            <person name="Sun Y."/>
            <person name="Zhan W."/>
            <person name="Jiang J.F."/>
            <person name="Wang Q."/>
            <person name="Zhang B."/>
            <person name="Ji P."/>
            <person name="Bell-Sakyi L."/>
            <person name="Cui X.M."/>
            <person name="Yuan T.T."/>
            <person name="Jiang B.G."/>
            <person name="Yang W.F."/>
            <person name="Lam T.T."/>
            <person name="Chang Q.C."/>
            <person name="Ding S.J."/>
            <person name="Wang X.J."/>
            <person name="Zhu J.G."/>
            <person name="Ruan X.D."/>
            <person name="Zhao L."/>
            <person name="Wei J.T."/>
            <person name="Ye R.Z."/>
            <person name="Que T.C."/>
            <person name="Du C.H."/>
            <person name="Zhou Y.H."/>
            <person name="Cheng J.X."/>
            <person name="Dai P.F."/>
            <person name="Guo W.B."/>
            <person name="Han X.H."/>
            <person name="Huang E.J."/>
            <person name="Li L.F."/>
            <person name="Wei W."/>
            <person name="Gao Y.C."/>
            <person name="Liu J.Z."/>
            <person name="Shao H.Z."/>
            <person name="Wang X."/>
            <person name="Wang C.C."/>
            <person name="Yang T.C."/>
            <person name="Huo Q.B."/>
            <person name="Li W."/>
            <person name="Chen H.Y."/>
            <person name="Chen S.E."/>
            <person name="Zhou L.G."/>
            <person name="Ni X.B."/>
            <person name="Tian J.H."/>
            <person name="Sheng Y."/>
            <person name="Liu T."/>
            <person name="Pan Y.S."/>
            <person name="Xia L.Y."/>
            <person name="Li J."/>
            <person name="Zhao F."/>
            <person name="Cao W.C."/>
        </authorList>
    </citation>
    <scope>NUCLEOTIDE SEQUENCE</scope>
    <source>
        <strain evidence="2">Rsan-2018</strain>
    </source>
</reference>
<dbReference type="EMBL" id="JABSTV010001251">
    <property type="protein sequence ID" value="KAH7950881.1"/>
    <property type="molecule type" value="Genomic_DNA"/>
</dbReference>